<dbReference type="PANTHER" id="PTHR43130:SF3">
    <property type="entry name" value="HTH-TYPE TRANSCRIPTIONAL REGULATOR RV1931C"/>
    <property type="match status" value="1"/>
</dbReference>
<evidence type="ECO:0000256" key="2">
    <source>
        <dbReference type="ARBA" id="ARBA00023125"/>
    </source>
</evidence>
<dbReference type="InterPro" id="IPR029062">
    <property type="entry name" value="Class_I_gatase-like"/>
</dbReference>
<keyword evidence="6" id="KW-1185">Reference proteome</keyword>
<keyword evidence="3" id="KW-0804">Transcription</keyword>
<feature type="domain" description="HTH araC/xylS-type" evidence="4">
    <location>
        <begin position="215"/>
        <end position="313"/>
    </location>
</feature>
<evidence type="ECO:0000256" key="1">
    <source>
        <dbReference type="ARBA" id="ARBA00023015"/>
    </source>
</evidence>
<name>A0A1A7P040_9PAST</name>
<dbReference type="GO" id="GO:0043565">
    <property type="term" value="F:sequence-specific DNA binding"/>
    <property type="evidence" value="ECO:0007669"/>
    <property type="project" value="InterPro"/>
</dbReference>
<dbReference type="PATRIC" id="fig|505341.3.peg.862"/>
<dbReference type="InterPro" id="IPR009057">
    <property type="entry name" value="Homeodomain-like_sf"/>
</dbReference>
<dbReference type="InterPro" id="IPR018060">
    <property type="entry name" value="HTH_AraC"/>
</dbReference>
<evidence type="ECO:0000313" key="5">
    <source>
        <dbReference type="EMBL" id="OBW95205.1"/>
    </source>
</evidence>
<keyword evidence="2" id="KW-0238">DNA-binding</keyword>
<evidence type="ECO:0000259" key="4">
    <source>
        <dbReference type="PROSITE" id="PS01124"/>
    </source>
</evidence>
<dbReference type="Pfam" id="PF01965">
    <property type="entry name" value="DJ-1_PfpI"/>
    <property type="match status" value="1"/>
</dbReference>
<dbReference type="SUPFAM" id="SSF46689">
    <property type="entry name" value="Homeodomain-like"/>
    <property type="match status" value="2"/>
</dbReference>
<dbReference type="EMBL" id="JTJL01000014">
    <property type="protein sequence ID" value="OBW95205.1"/>
    <property type="molecule type" value="Genomic_DNA"/>
</dbReference>
<proteinExistence type="predicted"/>
<accession>A0A1A7P040</accession>
<dbReference type="Gene3D" id="1.10.10.60">
    <property type="entry name" value="Homeodomain-like"/>
    <property type="match status" value="2"/>
</dbReference>
<dbReference type="RefSeq" id="WP_066106423.1">
    <property type="nucleotide sequence ID" value="NZ_JTJL01000014.1"/>
</dbReference>
<dbReference type="InterPro" id="IPR052158">
    <property type="entry name" value="INH-QAR"/>
</dbReference>
<dbReference type="InterPro" id="IPR018062">
    <property type="entry name" value="HTH_AraC-typ_CS"/>
</dbReference>
<keyword evidence="1" id="KW-0805">Transcription regulation</keyword>
<dbReference type="PROSITE" id="PS00041">
    <property type="entry name" value="HTH_ARAC_FAMILY_1"/>
    <property type="match status" value="1"/>
</dbReference>
<dbReference type="Pfam" id="PF12833">
    <property type="entry name" value="HTH_18"/>
    <property type="match status" value="1"/>
</dbReference>
<dbReference type="PANTHER" id="PTHR43130">
    <property type="entry name" value="ARAC-FAMILY TRANSCRIPTIONAL REGULATOR"/>
    <property type="match status" value="1"/>
</dbReference>
<dbReference type="InterPro" id="IPR002818">
    <property type="entry name" value="DJ-1/PfpI"/>
</dbReference>
<comment type="caution">
    <text evidence="5">The sequence shown here is derived from an EMBL/GenBank/DDBJ whole genome shotgun (WGS) entry which is preliminary data.</text>
</comment>
<evidence type="ECO:0000313" key="6">
    <source>
        <dbReference type="Proteomes" id="UP000092649"/>
    </source>
</evidence>
<dbReference type="SUPFAM" id="SSF52317">
    <property type="entry name" value="Class I glutamine amidotransferase-like"/>
    <property type="match status" value="1"/>
</dbReference>
<evidence type="ECO:0000256" key="3">
    <source>
        <dbReference type="ARBA" id="ARBA00023163"/>
    </source>
</evidence>
<dbReference type="Proteomes" id="UP000092649">
    <property type="component" value="Unassembled WGS sequence"/>
</dbReference>
<dbReference type="PROSITE" id="PS01124">
    <property type="entry name" value="HTH_ARAC_FAMILY_2"/>
    <property type="match status" value="1"/>
</dbReference>
<dbReference type="SMART" id="SM00342">
    <property type="entry name" value="HTH_ARAC"/>
    <property type="match status" value="1"/>
</dbReference>
<reference evidence="5 6" key="1">
    <citation type="submission" date="2014-11" db="EMBL/GenBank/DDBJ databases">
        <title>Pan-genome of Gallibacterium spp.</title>
        <authorList>
            <person name="Kudirkiene E."/>
            <person name="Bojesen A.M."/>
        </authorList>
    </citation>
    <scope>NUCLEOTIDE SEQUENCE [LARGE SCALE GENOMIC DNA]</scope>
    <source>
        <strain evidence="5 6">F150</strain>
    </source>
</reference>
<organism evidence="5 6">
    <name type="scientific">Gallibacterium salpingitidis</name>
    <dbReference type="NCBI Taxonomy" id="505341"/>
    <lineage>
        <taxon>Bacteria</taxon>
        <taxon>Pseudomonadati</taxon>
        <taxon>Pseudomonadota</taxon>
        <taxon>Gammaproteobacteria</taxon>
        <taxon>Pasteurellales</taxon>
        <taxon>Pasteurellaceae</taxon>
        <taxon>Gallibacterium</taxon>
    </lineage>
</organism>
<dbReference type="OrthoDB" id="9803764at2"/>
<dbReference type="GO" id="GO:0003700">
    <property type="term" value="F:DNA-binding transcription factor activity"/>
    <property type="evidence" value="ECO:0007669"/>
    <property type="project" value="InterPro"/>
</dbReference>
<protein>
    <submittedName>
        <fullName evidence="5">AraC family transcriptional regulator</fullName>
    </submittedName>
</protein>
<dbReference type="AlphaFoldDB" id="A0A1A7P040"/>
<sequence length="316" mass="36203">MKLPRVALVLYPNFSLFHFTIPFTVFSMELEHNKLFELMIVATEESENSDSSKLFNVKADGGLSLLQQADLIVMFGWDDITQAPSKSLQLALQQAYQRGATIVGLCYGAYPLAYAGLLDGKKATTHWYAEQDFKQRFPQIQLETNAIYIEQERIMTSAGTASGLDCCLAIVRSYYGVKVANQIARILVVSPHREGGQSQFIEQPIARKTANENINQLLEVIRSNLTETYSIDMLAKRLLMSRSTFTRHFRKATGMAYNEWLIEIRLQRARELLESTKLTIEEISQQVGFHSATSFRQHFKQKHQISPKKWQQRFTY</sequence>
<gene>
    <name evidence="5" type="ORF">QS62_04255</name>
</gene>
<dbReference type="Gene3D" id="3.40.50.880">
    <property type="match status" value="1"/>
</dbReference>
<dbReference type="CDD" id="cd03137">
    <property type="entry name" value="GATase1_AraC_1"/>
    <property type="match status" value="1"/>
</dbReference>